<name>A0AAV4AC34_9GAST</name>
<protein>
    <submittedName>
        <fullName evidence="2">Uncharacterized protein</fullName>
    </submittedName>
</protein>
<feature type="compositionally biased region" description="Gly residues" evidence="1">
    <location>
        <begin position="1"/>
        <end position="12"/>
    </location>
</feature>
<proteinExistence type="predicted"/>
<feature type="compositionally biased region" description="Basic and acidic residues" evidence="1">
    <location>
        <begin position="13"/>
        <end position="27"/>
    </location>
</feature>
<sequence>MGGREGWGGGKSGSEDKSEQRKVERVSQLRLSENCGRMRSSQTKNGGGGGTVCSESFLRSPGAFLSWVRAPPPALWPH</sequence>
<dbReference type="Proteomes" id="UP000735302">
    <property type="component" value="Unassembled WGS sequence"/>
</dbReference>
<reference evidence="2 3" key="1">
    <citation type="journal article" date="2021" name="Elife">
        <title>Chloroplast acquisition without the gene transfer in kleptoplastic sea slugs, Plakobranchus ocellatus.</title>
        <authorList>
            <person name="Maeda T."/>
            <person name="Takahashi S."/>
            <person name="Yoshida T."/>
            <person name="Shimamura S."/>
            <person name="Takaki Y."/>
            <person name="Nagai Y."/>
            <person name="Toyoda A."/>
            <person name="Suzuki Y."/>
            <person name="Arimoto A."/>
            <person name="Ishii H."/>
            <person name="Satoh N."/>
            <person name="Nishiyama T."/>
            <person name="Hasebe M."/>
            <person name="Maruyama T."/>
            <person name="Minagawa J."/>
            <person name="Obokata J."/>
            <person name="Shigenobu S."/>
        </authorList>
    </citation>
    <scope>NUCLEOTIDE SEQUENCE [LARGE SCALE GENOMIC DNA]</scope>
</reference>
<gene>
    <name evidence="2" type="ORF">PoB_003095700</name>
</gene>
<evidence type="ECO:0000313" key="3">
    <source>
        <dbReference type="Proteomes" id="UP000735302"/>
    </source>
</evidence>
<feature type="region of interest" description="Disordered" evidence="1">
    <location>
        <begin position="1"/>
        <end position="28"/>
    </location>
</feature>
<accession>A0AAV4AC34</accession>
<dbReference type="EMBL" id="BLXT01003739">
    <property type="protein sequence ID" value="GFO04452.1"/>
    <property type="molecule type" value="Genomic_DNA"/>
</dbReference>
<comment type="caution">
    <text evidence="2">The sequence shown here is derived from an EMBL/GenBank/DDBJ whole genome shotgun (WGS) entry which is preliminary data.</text>
</comment>
<organism evidence="2 3">
    <name type="scientific">Plakobranchus ocellatus</name>
    <dbReference type="NCBI Taxonomy" id="259542"/>
    <lineage>
        <taxon>Eukaryota</taxon>
        <taxon>Metazoa</taxon>
        <taxon>Spiralia</taxon>
        <taxon>Lophotrochozoa</taxon>
        <taxon>Mollusca</taxon>
        <taxon>Gastropoda</taxon>
        <taxon>Heterobranchia</taxon>
        <taxon>Euthyneura</taxon>
        <taxon>Panpulmonata</taxon>
        <taxon>Sacoglossa</taxon>
        <taxon>Placobranchoidea</taxon>
        <taxon>Plakobranchidae</taxon>
        <taxon>Plakobranchus</taxon>
    </lineage>
</organism>
<evidence type="ECO:0000256" key="1">
    <source>
        <dbReference type="SAM" id="MobiDB-lite"/>
    </source>
</evidence>
<evidence type="ECO:0000313" key="2">
    <source>
        <dbReference type="EMBL" id="GFO04452.1"/>
    </source>
</evidence>
<keyword evidence="3" id="KW-1185">Reference proteome</keyword>
<dbReference type="AlphaFoldDB" id="A0AAV4AC34"/>